<evidence type="ECO:0000259" key="3">
    <source>
        <dbReference type="Pfam" id="PF00857"/>
    </source>
</evidence>
<dbReference type="AlphaFoldDB" id="A0A918R7J4"/>
<dbReference type="EMBL" id="BMWH01000009">
    <property type="protein sequence ID" value="GGZ88065.1"/>
    <property type="molecule type" value="Genomic_DNA"/>
</dbReference>
<reference evidence="4" key="2">
    <citation type="submission" date="2020-09" db="EMBL/GenBank/DDBJ databases">
        <authorList>
            <person name="Sun Q."/>
            <person name="Ohkuma M."/>
        </authorList>
    </citation>
    <scope>NUCLEOTIDE SEQUENCE</scope>
    <source>
        <strain evidence="4">JCM 5016</strain>
    </source>
</reference>
<reference evidence="4" key="1">
    <citation type="journal article" date="2014" name="Int. J. Syst. Evol. Microbiol.">
        <title>Complete genome sequence of Corynebacterium casei LMG S-19264T (=DSM 44701T), isolated from a smear-ripened cheese.</title>
        <authorList>
            <consortium name="US DOE Joint Genome Institute (JGI-PGF)"/>
            <person name="Walter F."/>
            <person name="Albersmeier A."/>
            <person name="Kalinowski J."/>
            <person name="Ruckert C."/>
        </authorList>
    </citation>
    <scope>NUCLEOTIDE SEQUENCE</scope>
    <source>
        <strain evidence="4">JCM 5016</strain>
    </source>
</reference>
<dbReference type="RefSeq" id="WP_190057723.1">
    <property type="nucleotide sequence ID" value="NZ_BMWH01000009.1"/>
</dbReference>
<gene>
    <name evidence="4" type="ORF">GCM10010389_27900</name>
</gene>
<dbReference type="Proteomes" id="UP000623010">
    <property type="component" value="Unassembled WGS sequence"/>
</dbReference>
<comment type="caution">
    <text evidence="4">The sequence shown here is derived from an EMBL/GenBank/DDBJ whole genome shotgun (WGS) entry which is preliminary data.</text>
</comment>
<name>A0A918R7J4_9ACTN</name>
<feature type="region of interest" description="Disordered" evidence="2">
    <location>
        <begin position="166"/>
        <end position="189"/>
    </location>
</feature>
<feature type="domain" description="Isochorismatase-like" evidence="3">
    <location>
        <begin position="10"/>
        <end position="142"/>
    </location>
</feature>
<dbReference type="GO" id="GO:0016787">
    <property type="term" value="F:hydrolase activity"/>
    <property type="evidence" value="ECO:0007669"/>
    <property type="project" value="UniProtKB-KW"/>
</dbReference>
<organism evidence="4 5">
    <name type="scientific">Streptomyces echinoruber</name>
    <dbReference type="NCBI Taxonomy" id="68898"/>
    <lineage>
        <taxon>Bacteria</taxon>
        <taxon>Bacillati</taxon>
        <taxon>Actinomycetota</taxon>
        <taxon>Actinomycetes</taxon>
        <taxon>Kitasatosporales</taxon>
        <taxon>Streptomycetaceae</taxon>
        <taxon>Streptomyces</taxon>
    </lineage>
</organism>
<keyword evidence="1" id="KW-0378">Hydrolase</keyword>
<dbReference type="Pfam" id="PF00857">
    <property type="entry name" value="Isochorismatase"/>
    <property type="match status" value="1"/>
</dbReference>
<dbReference type="SUPFAM" id="SSF52499">
    <property type="entry name" value="Isochorismatase-like hydrolases"/>
    <property type="match status" value="1"/>
</dbReference>
<evidence type="ECO:0000256" key="1">
    <source>
        <dbReference type="ARBA" id="ARBA00022801"/>
    </source>
</evidence>
<protein>
    <submittedName>
        <fullName evidence="4">Isochorismatase</fullName>
    </submittedName>
</protein>
<dbReference type="Gene3D" id="3.40.50.850">
    <property type="entry name" value="Isochorismatase-like"/>
    <property type="match status" value="1"/>
</dbReference>
<dbReference type="InterPro" id="IPR000868">
    <property type="entry name" value="Isochorismatase-like_dom"/>
</dbReference>
<dbReference type="InterPro" id="IPR050272">
    <property type="entry name" value="Isochorismatase-like_hydrls"/>
</dbReference>
<dbReference type="PANTHER" id="PTHR43540:SF14">
    <property type="entry name" value="ISOCHORISMATASE"/>
    <property type="match status" value="1"/>
</dbReference>
<accession>A0A918R7J4</accession>
<dbReference type="InterPro" id="IPR036380">
    <property type="entry name" value="Isochorismatase-like_sf"/>
</dbReference>
<evidence type="ECO:0000313" key="5">
    <source>
        <dbReference type="Proteomes" id="UP000623010"/>
    </source>
</evidence>
<sequence>MTTLPDRPRSALLVTDVQKGVVAHAHRRDEVIAHIAALVERAREQHAPVVWVQHSDDHIEQGTESWEYVPELVRREDEPLVPKHYADAFENTGLEAVLAGHRVGRLVVAGAQTDECIRATLHGAFTRGYDVTLVADAHTTQDLTAYGAPPPAQVIAHTNLYWQGHRGSGRRAGTADTADVTFTPASGEG</sequence>
<evidence type="ECO:0000313" key="4">
    <source>
        <dbReference type="EMBL" id="GGZ88065.1"/>
    </source>
</evidence>
<proteinExistence type="predicted"/>
<evidence type="ECO:0000256" key="2">
    <source>
        <dbReference type="SAM" id="MobiDB-lite"/>
    </source>
</evidence>
<dbReference type="PANTHER" id="PTHR43540">
    <property type="entry name" value="PEROXYUREIDOACRYLATE/UREIDOACRYLATE AMIDOHYDROLASE-RELATED"/>
    <property type="match status" value="1"/>
</dbReference>
<keyword evidence="5" id="KW-1185">Reference proteome</keyword>